<accession>A0ABU0YNM1</accession>
<gene>
    <name evidence="2" type="ORF">Q8A70_16605</name>
</gene>
<feature type="region of interest" description="Disordered" evidence="1">
    <location>
        <begin position="1"/>
        <end position="26"/>
    </location>
</feature>
<name>A0ABU0YNM1_9PROT</name>
<feature type="compositionally biased region" description="Basic residues" evidence="1">
    <location>
        <begin position="7"/>
        <end position="17"/>
    </location>
</feature>
<organism evidence="2 3">
    <name type="scientific">Dongia sedimenti</name>
    <dbReference type="NCBI Taxonomy" id="3064282"/>
    <lineage>
        <taxon>Bacteria</taxon>
        <taxon>Pseudomonadati</taxon>
        <taxon>Pseudomonadota</taxon>
        <taxon>Alphaproteobacteria</taxon>
        <taxon>Rhodospirillales</taxon>
        <taxon>Dongiaceae</taxon>
        <taxon>Dongia</taxon>
    </lineage>
</organism>
<dbReference type="Pfam" id="PF06089">
    <property type="entry name" value="Asparaginase_II"/>
    <property type="match status" value="1"/>
</dbReference>
<proteinExistence type="predicted"/>
<evidence type="ECO:0000256" key="1">
    <source>
        <dbReference type="SAM" id="MobiDB-lite"/>
    </source>
</evidence>
<dbReference type="Proteomes" id="UP001230156">
    <property type="component" value="Unassembled WGS sequence"/>
</dbReference>
<dbReference type="PANTHER" id="PTHR42110">
    <property type="entry name" value="L-ASPARAGINASE, PUTATIVE (AFU_ORTHOLOGUE AFUA_3G11890)-RELATED"/>
    <property type="match status" value="1"/>
</dbReference>
<sequence>MQDDDHHHHHHHHHHPVHPAPQFRDLPAVPTDGSPLLIDVWRGNLIESRHEVHGAVVDSHGGVIAAWGDFEAPIYGRSAIKPLLALLLVESGAADQYQLGDREIALACASHNGEPGHVDAVKAWLGKIGLTVDDLECGPQAPSHEPALRAMYEAHEGPTRERNNCSGKHTGFLTAAKHLGFPTKGYIQYEHPVQQRLLGILEQMSGFSLTGVPRGVDGCGIPTIAFPIGHHAFAMAQFADPHHLPEPRAAACRRIVQAMTTEPWYVAGTNRYCTKVMEVTGAKAAIKTGAEGVYMGALPEHGLGICIKVADGAGRASEVAMGAVLRHLGVIDEAAEAKLRTTLEPEIKNWAGTITGRIAPGTEARF</sequence>
<dbReference type="InterPro" id="IPR010349">
    <property type="entry name" value="Asparaginase_II"/>
</dbReference>
<dbReference type="RefSeq" id="WP_379957160.1">
    <property type="nucleotide sequence ID" value="NZ_JAUYVI010000005.1"/>
</dbReference>
<evidence type="ECO:0000313" key="3">
    <source>
        <dbReference type="Proteomes" id="UP001230156"/>
    </source>
</evidence>
<evidence type="ECO:0000313" key="2">
    <source>
        <dbReference type="EMBL" id="MDQ7249310.1"/>
    </source>
</evidence>
<comment type="caution">
    <text evidence="2">The sequence shown here is derived from an EMBL/GenBank/DDBJ whole genome shotgun (WGS) entry which is preliminary data.</text>
</comment>
<keyword evidence="3" id="KW-1185">Reference proteome</keyword>
<protein>
    <submittedName>
        <fullName evidence="2">Asparaginase</fullName>
    </submittedName>
</protein>
<dbReference type="PANTHER" id="PTHR42110:SF1">
    <property type="entry name" value="L-ASPARAGINASE, PUTATIVE (AFU_ORTHOLOGUE AFUA_3G11890)-RELATED"/>
    <property type="match status" value="1"/>
</dbReference>
<dbReference type="EMBL" id="JAUYVI010000005">
    <property type="protein sequence ID" value="MDQ7249310.1"/>
    <property type="molecule type" value="Genomic_DNA"/>
</dbReference>
<reference evidence="3" key="1">
    <citation type="submission" date="2023-08" db="EMBL/GenBank/DDBJ databases">
        <title>Rhodospirillaceae gen. nov., a novel taxon isolated from the Yangtze River Yuezi River estuary sludge.</title>
        <authorList>
            <person name="Ruan L."/>
        </authorList>
    </citation>
    <scope>NUCLEOTIDE SEQUENCE [LARGE SCALE GENOMIC DNA]</scope>
    <source>
        <strain evidence="3">R-7</strain>
    </source>
</reference>